<feature type="compositionally biased region" description="Low complexity" evidence="3">
    <location>
        <begin position="220"/>
        <end position="240"/>
    </location>
</feature>
<dbReference type="Gene3D" id="1.10.1170.10">
    <property type="entry name" value="Inhibitor Of Apoptosis Protein (2mihbC-IAP-1), Chain A"/>
    <property type="match status" value="2"/>
</dbReference>
<dbReference type="PANTHER" id="PTHR46771">
    <property type="entry name" value="DETERIN"/>
    <property type="match status" value="1"/>
</dbReference>
<feature type="compositionally biased region" description="Polar residues" evidence="3">
    <location>
        <begin position="423"/>
        <end position="435"/>
    </location>
</feature>
<feature type="region of interest" description="Disordered" evidence="3">
    <location>
        <begin position="213"/>
        <end position="250"/>
    </location>
</feature>
<proteinExistence type="predicted"/>
<evidence type="ECO:0000256" key="3">
    <source>
        <dbReference type="SAM" id="MobiDB-lite"/>
    </source>
</evidence>
<protein>
    <recommendedName>
        <fullName evidence="6">Inhibitor of apoptosis repeat-containing protein</fullName>
    </recommendedName>
</protein>
<dbReference type="PROSITE" id="PS50143">
    <property type="entry name" value="BIR_REPEAT_2"/>
    <property type="match status" value="2"/>
</dbReference>
<dbReference type="EMBL" id="MCFA01000142">
    <property type="protein sequence ID" value="ORY03836.1"/>
    <property type="molecule type" value="Genomic_DNA"/>
</dbReference>
<dbReference type="CDD" id="cd00022">
    <property type="entry name" value="BIR"/>
    <property type="match status" value="2"/>
</dbReference>
<dbReference type="STRING" id="1231657.A0A1Y1Z0X6"/>
<feature type="compositionally biased region" description="Basic residues" evidence="3">
    <location>
        <begin position="19"/>
        <end position="32"/>
    </location>
</feature>
<gene>
    <name evidence="4" type="ORF">BCR34DRAFT_617663</name>
</gene>
<reference evidence="4 5" key="1">
    <citation type="submission" date="2016-07" db="EMBL/GenBank/DDBJ databases">
        <title>Pervasive Adenine N6-methylation of Active Genes in Fungi.</title>
        <authorList>
            <consortium name="DOE Joint Genome Institute"/>
            <person name="Mondo S.J."/>
            <person name="Dannebaum R.O."/>
            <person name="Kuo R.C."/>
            <person name="Labutti K."/>
            <person name="Haridas S."/>
            <person name="Kuo A."/>
            <person name="Salamov A."/>
            <person name="Ahrendt S.R."/>
            <person name="Lipzen A."/>
            <person name="Sullivan W."/>
            <person name="Andreopoulos W.B."/>
            <person name="Clum A."/>
            <person name="Lindquist E."/>
            <person name="Daum C."/>
            <person name="Ramamoorthy G.K."/>
            <person name="Gryganskyi A."/>
            <person name="Culley D."/>
            <person name="Magnuson J.K."/>
            <person name="James T.Y."/>
            <person name="O'Malley M.A."/>
            <person name="Stajich J.E."/>
            <person name="Spatafora J.W."/>
            <person name="Visel A."/>
            <person name="Grigoriev I.V."/>
        </authorList>
    </citation>
    <scope>NUCLEOTIDE SEQUENCE [LARGE SCALE GENOMIC DNA]</scope>
    <source>
        <strain evidence="4 5">CBS 115471</strain>
    </source>
</reference>
<dbReference type="SUPFAM" id="SSF57924">
    <property type="entry name" value="Inhibitor of apoptosis (IAP) repeat"/>
    <property type="match status" value="2"/>
</dbReference>
<evidence type="ECO:0000313" key="5">
    <source>
        <dbReference type="Proteomes" id="UP000193144"/>
    </source>
</evidence>
<evidence type="ECO:0008006" key="6">
    <source>
        <dbReference type="Google" id="ProtNLM"/>
    </source>
</evidence>
<organism evidence="4 5">
    <name type="scientific">Clohesyomyces aquaticus</name>
    <dbReference type="NCBI Taxonomy" id="1231657"/>
    <lineage>
        <taxon>Eukaryota</taxon>
        <taxon>Fungi</taxon>
        <taxon>Dikarya</taxon>
        <taxon>Ascomycota</taxon>
        <taxon>Pezizomycotina</taxon>
        <taxon>Dothideomycetes</taxon>
        <taxon>Pleosporomycetidae</taxon>
        <taxon>Pleosporales</taxon>
        <taxon>Lindgomycetaceae</taxon>
        <taxon>Clohesyomyces</taxon>
    </lineage>
</organism>
<keyword evidence="5" id="KW-1185">Reference proteome</keyword>
<dbReference type="SMART" id="SM00238">
    <property type="entry name" value="BIR"/>
    <property type="match status" value="2"/>
</dbReference>
<dbReference type="PANTHER" id="PTHR46771:SF5">
    <property type="entry name" value="DETERIN"/>
    <property type="match status" value="1"/>
</dbReference>
<comment type="caution">
    <text evidence="4">The sequence shown here is derived from an EMBL/GenBank/DDBJ whole genome shotgun (WGS) entry which is preliminary data.</text>
</comment>
<evidence type="ECO:0000256" key="2">
    <source>
        <dbReference type="ARBA" id="ARBA00022833"/>
    </source>
</evidence>
<sequence length="560" mass="61939">MSASLASFQARLDTFSSKQKTRRGSRTTKKPPSKIAAWPHQSPAPTDLAFAGFIFKPNPSSPDNVQCVTCHRQLDGWEPTDNPTYEHLTHSPNCGFAINACIRLRNGDPNRVEEDPLSEKMVEARANTFGDFWPLDTAAGFPSVQQLAEAGWCYDPSPEQEDGVTCPYCSLSLDGWDAGDSPFEEHQRRASDCLFFALKELYHPSAIPYFPKAKGKRASTRSSTATSKKPKAAAKASAKSTRGKKTGSHMLEPESSIMEPSTTVIHHEPTVIHDEPPVIPKRSKRVSTQAVASTASTVIHNEPSIFPKRSKRVSTQSVASTTSTRRTRGIKATNDDMDQPQKTVKAPKTKKTLKAQETTQTKRTKRKSEHIEEPHVVIEPPKAKRAKRISDAPAPAPEPESPYEEPSSESPFSHPSLCITGTPPYSMNQEPTTPEQKPEHKSAAMDWEPVDIEKFLDNENKGGMHSFIQELYVDAHLDKSAIDSYMREASAAGKGSIVDAVKARLSKMEKKMTVEQWVLYNAQRGEQLLRAECEELLSAFDSQARRALAAIDSLPVIESY</sequence>
<dbReference type="OrthoDB" id="2196114at2759"/>
<evidence type="ECO:0000313" key="4">
    <source>
        <dbReference type="EMBL" id="ORY03836.1"/>
    </source>
</evidence>
<feature type="compositionally biased region" description="Low complexity" evidence="3">
    <location>
        <begin position="313"/>
        <end position="324"/>
    </location>
</feature>
<dbReference type="InterPro" id="IPR001370">
    <property type="entry name" value="BIR_rpt"/>
</dbReference>
<dbReference type="GO" id="GO:0046872">
    <property type="term" value="F:metal ion binding"/>
    <property type="evidence" value="ECO:0007669"/>
    <property type="project" value="UniProtKB-KW"/>
</dbReference>
<evidence type="ECO:0000256" key="1">
    <source>
        <dbReference type="ARBA" id="ARBA00022723"/>
    </source>
</evidence>
<name>A0A1Y1Z0X6_9PLEO</name>
<feature type="region of interest" description="Disordered" evidence="3">
    <location>
        <begin position="304"/>
        <end position="443"/>
    </location>
</feature>
<dbReference type="Pfam" id="PF00653">
    <property type="entry name" value="BIR"/>
    <property type="match status" value="2"/>
</dbReference>
<dbReference type="InterPro" id="IPR051190">
    <property type="entry name" value="Baculoviral_IAP"/>
</dbReference>
<dbReference type="AlphaFoldDB" id="A0A1Y1Z0X6"/>
<feature type="region of interest" description="Disordered" evidence="3">
    <location>
        <begin position="1"/>
        <end position="41"/>
    </location>
</feature>
<accession>A0A1Y1Z0X6</accession>
<keyword evidence="1" id="KW-0479">Metal-binding</keyword>
<dbReference type="Proteomes" id="UP000193144">
    <property type="component" value="Unassembled WGS sequence"/>
</dbReference>
<keyword evidence="2" id="KW-0862">Zinc</keyword>